<evidence type="ECO:0000313" key="1">
    <source>
        <dbReference type="EMBL" id="ACU16878.1"/>
    </source>
</evidence>
<accession>C6T576</accession>
<organism evidence="1">
    <name type="scientific">Glycine max</name>
    <name type="common">Soybean</name>
    <name type="synonym">Glycine hispida</name>
    <dbReference type="NCBI Taxonomy" id="3847"/>
    <lineage>
        <taxon>Eukaryota</taxon>
        <taxon>Viridiplantae</taxon>
        <taxon>Streptophyta</taxon>
        <taxon>Embryophyta</taxon>
        <taxon>Tracheophyta</taxon>
        <taxon>Spermatophyta</taxon>
        <taxon>Magnoliopsida</taxon>
        <taxon>eudicotyledons</taxon>
        <taxon>Gunneridae</taxon>
        <taxon>Pentapetalae</taxon>
        <taxon>rosids</taxon>
        <taxon>fabids</taxon>
        <taxon>Fabales</taxon>
        <taxon>Fabaceae</taxon>
        <taxon>Papilionoideae</taxon>
        <taxon>50 kb inversion clade</taxon>
        <taxon>NPAAA clade</taxon>
        <taxon>indigoferoid/millettioid clade</taxon>
        <taxon>Phaseoleae</taxon>
        <taxon>Glycine</taxon>
        <taxon>Glycine subgen. Soja</taxon>
    </lineage>
</organism>
<dbReference type="EMBL" id="BT092588">
    <property type="protein sequence ID" value="ACU16878.1"/>
    <property type="molecule type" value="mRNA"/>
</dbReference>
<protein>
    <submittedName>
        <fullName evidence="1">Uncharacterized protein</fullName>
    </submittedName>
</protein>
<name>C6T576_SOYBN</name>
<dbReference type="AlphaFoldDB" id="C6T576"/>
<reference evidence="1" key="1">
    <citation type="submission" date="2009-08" db="EMBL/GenBank/DDBJ databases">
        <authorList>
            <person name="Cheung F."/>
            <person name="Xiao Y."/>
            <person name="Chan A."/>
            <person name="Moskal W."/>
            <person name="Town C.D."/>
        </authorList>
    </citation>
    <scope>NUCLEOTIDE SEQUENCE</scope>
</reference>
<sequence length="113" mass="12849">MLLARERNSGTRLVHPFAEKFLQRFGESHFDVVSQQRFQIRPVPCAFSLYHFVSNHQKPFEALQHRLRRALVGGGGVHRHASVHRRATIASGHDYNSRFAPSSLLSGSMEGRI</sequence>
<proteinExistence type="evidence at transcript level"/>